<reference evidence="6 7" key="1">
    <citation type="journal article" date="2012" name="J. Bacteriol.">
        <title>Complete genome sequence of Alcanivorax dieselolei type strain B5.</title>
        <authorList>
            <person name="Lai Q."/>
            <person name="Li W."/>
            <person name="Shao Z."/>
        </authorList>
    </citation>
    <scope>NUCLEOTIDE SEQUENCE [LARGE SCALE GENOMIC DNA]</scope>
    <source>
        <strain evidence="7">DSM 16502 / CGMCC 1.3690 / B-5</strain>
    </source>
</reference>
<comment type="caution">
    <text evidence="4">Lacks conserved residue(s) required for the propagation of feature annotation.</text>
</comment>
<feature type="short sequence motif" description="DGA/G" evidence="4">
    <location>
        <begin position="163"/>
        <end position="165"/>
    </location>
</feature>
<dbReference type="Gene3D" id="3.40.1090.10">
    <property type="entry name" value="Cytosolic phospholipase A2 catalytic domain"/>
    <property type="match status" value="2"/>
</dbReference>
<evidence type="ECO:0000256" key="4">
    <source>
        <dbReference type="PROSITE-ProRule" id="PRU01161"/>
    </source>
</evidence>
<dbReference type="PANTHER" id="PTHR14226">
    <property type="entry name" value="NEUROPATHY TARGET ESTERASE/SWISS CHEESE D.MELANOGASTER"/>
    <property type="match status" value="1"/>
</dbReference>
<keyword evidence="7" id="KW-1185">Reference proteome</keyword>
<dbReference type="RefSeq" id="WP_014993771.1">
    <property type="nucleotide sequence ID" value="NC_018691.1"/>
</dbReference>
<protein>
    <submittedName>
        <fullName evidence="6">Phospholipase, patatin family</fullName>
    </submittedName>
</protein>
<proteinExistence type="predicted"/>
<dbReference type="GO" id="GO:0016787">
    <property type="term" value="F:hydrolase activity"/>
    <property type="evidence" value="ECO:0007669"/>
    <property type="project" value="UniProtKB-UniRule"/>
</dbReference>
<keyword evidence="2 4" id="KW-0442">Lipid degradation</keyword>
<name>K0CAP8_ALCDB</name>
<keyword evidence="3 4" id="KW-0443">Lipid metabolism</keyword>
<dbReference type="SUPFAM" id="SSF52151">
    <property type="entry name" value="FabD/lysophospholipase-like"/>
    <property type="match status" value="1"/>
</dbReference>
<evidence type="ECO:0000313" key="7">
    <source>
        <dbReference type="Proteomes" id="UP000006286"/>
    </source>
</evidence>
<evidence type="ECO:0000256" key="2">
    <source>
        <dbReference type="ARBA" id="ARBA00022963"/>
    </source>
</evidence>
<dbReference type="PROSITE" id="PS51635">
    <property type="entry name" value="PNPLA"/>
    <property type="match status" value="1"/>
</dbReference>
<dbReference type="Pfam" id="PF01734">
    <property type="entry name" value="Patatin"/>
    <property type="match status" value="1"/>
</dbReference>
<dbReference type="InterPro" id="IPR002641">
    <property type="entry name" value="PNPLA_dom"/>
</dbReference>
<dbReference type="AlphaFoldDB" id="K0CAP8"/>
<sequence>MSTEQEHNTPSAPRLGLALGSGSARGWAHIGVIQALEEMGIRPDVVAGTSIGALVGSAYVNGALDDLADWVKTLTTKDVFGLMDFTLSGGVVKGEKLFGFFEERHSNPNIEDLEQRFVTVATDMKSGREIWISKGPILQAARASCALPGLFTPLKHQGRWMLDGGLVNPVPVSAARAFGADVVIAVNLNAQLVGAHLSRQKPPEENGATEEEHSLWQKMANYFTSGDGQAPGFFDVIASSVNIMQDRITRSRMAGDPPEITLIPLLEDFALMDFHRAKEAIDEGHRLVERHAGDIRAWMGGS</sequence>
<evidence type="ECO:0000313" key="6">
    <source>
        <dbReference type="EMBL" id="AFT69693.1"/>
    </source>
</evidence>
<feature type="active site" description="Nucleophile" evidence="4">
    <location>
        <position position="50"/>
    </location>
</feature>
<dbReference type="STRING" id="930169.B5T_01411"/>
<accession>K0CAP8</accession>
<dbReference type="GO" id="GO:0016042">
    <property type="term" value="P:lipid catabolic process"/>
    <property type="evidence" value="ECO:0007669"/>
    <property type="project" value="UniProtKB-UniRule"/>
</dbReference>
<dbReference type="InterPro" id="IPR016035">
    <property type="entry name" value="Acyl_Trfase/lysoPLipase"/>
</dbReference>
<dbReference type="HOGENOM" id="CLU_047251_2_0_6"/>
<feature type="active site" description="Proton acceptor" evidence="4">
    <location>
        <position position="163"/>
    </location>
</feature>
<evidence type="ECO:0000256" key="3">
    <source>
        <dbReference type="ARBA" id="ARBA00023098"/>
    </source>
</evidence>
<dbReference type="EMBL" id="CP003466">
    <property type="protein sequence ID" value="AFT69693.1"/>
    <property type="molecule type" value="Genomic_DNA"/>
</dbReference>
<dbReference type="NCBIfam" id="NF007623">
    <property type="entry name" value="PRK10279.1"/>
    <property type="match status" value="1"/>
</dbReference>
<organism evidence="6 7">
    <name type="scientific">Alcanivorax dieselolei (strain DSM 16502 / CGMCC 1.3690 / MCCC 1A00001 / B-5)</name>
    <name type="common">Alloalcanivorax dieselolei</name>
    <dbReference type="NCBI Taxonomy" id="930169"/>
    <lineage>
        <taxon>Bacteria</taxon>
        <taxon>Pseudomonadati</taxon>
        <taxon>Pseudomonadota</taxon>
        <taxon>Gammaproteobacteria</taxon>
        <taxon>Oceanospirillales</taxon>
        <taxon>Alcanivoracaceae</taxon>
        <taxon>Alloalcanivorax</taxon>
    </lineage>
</organism>
<evidence type="ECO:0000256" key="1">
    <source>
        <dbReference type="ARBA" id="ARBA00022801"/>
    </source>
</evidence>
<gene>
    <name evidence="6" type="ordered locus">B5T_01411</name>
</gene>
<feature type="domain" description="PNPLA" evidence="5">
    <location>
        <begin position="17"/>
        <end position="176"/>
    </location>
</feature>
<dbReference type="PATRIC" id="fig|930169.3.peg.1385"/>
<evidence type="ECO:0000259" key="5">
    <source>
        <dbReference type="PROSITE" id="PS51635"/>
    </source>
</evidence>
<dbReference type="InterPro" id="IPR050301">
    <property type="entry name" value="NTE"/>
</dbReference>
<dbReference type="OrthoDB" id="5290098at2"/>
<keyword evidence="1 4" id="KW-0378">Hydrolase</keyword>
<feature type="short sequence motif" description="GXSXG" evidence="4">
    <location>
        <begin position="48"/>
        <end position="52"/>
    </location>
</feature>
<dbReference type="PANTHER" id="PTHR14226:SF76">
    <property type="entry name" value="NTE FAMILY PROTEIN RSSA"/>
    <property type="match status" value="1"/>
</dbReference>
<dbReference type="Proteomes" id="UP000006286">
    <property type="component" value="Chromosome"/>
</dbReference>
<dbReference type="KEGG" id="adi:B5T_01411"/>
<dbReference type="eggNOG" id="COG1752">
    <property type="taxonomic scope" value="Bacteria"/>
</dbReference>